<dbReference type="HOGENOM" id="CLU_1325626_0_0_0"/>
<organism evidence="2">
    <name type="scientific">Solibacter usitatus (strain Ellin6076)</name>
    <dbReference type="NCBI Taxonomy" id="234267"/>
    <lineage>
        <taxon>Bacteria</taxon>
        <taxon>Pseudomonadati</taxon>
        <taxon>Acidobacteriota</taxon>
        <taxon>Terriglobia</taxon>
        <taxon>Bryobacterales</taxon>
        <taxon>Solibacteraceae</taxon>
        <taxon>Candidatus Solibacter</taxon>
    </lineage>
</organism>
<gene>
    <name evidence="2" type="ordered locus">Acid_3401</name>
</gene>
<name>Q021L3_SOLUE</name>
<dbReference type="STRING" id="234267.Acid_3401"/>
<feature type="chain" id="PRO_5004163097" evidence="1">
    <location>
        <begin position="22"/>
        <end position="207"/>
    </location>
</feature>
<dbReference type="KEGG" id="sus:Acid_3401"/>
<reference evidence="2" key="1">
    <citation type="submission" date="2006-10" db="EMBL/GenBank/DDBJ databases">
        <title>Complete sequence of Solibacter usitatus Ellin6076.</title>
        <authorList>
            <consortium name="US DOE Joint Genome Institute"/>
            <person name="Copeland A."/>
            <person name="Lucas S."/>
            <person name="Lapidus A."/>
            <person name="Barry K."/>
            <person name="Detter J.C."/>
            <person name="Glavina del Rio T."/>
            <person name="Hammon N."/>
            <person name="Israni S."/>
            <person name="Dalin E."/>
            <person name="Tice H."/>
            <person name="Pitluck S."/>
            <person name="Thompson L.S."/>
            <person name="Brettin T."/>
            <person name="Bruce D."/>
            <person name="Han C."/>
            <person name="Tapia R."/>
            <person name="Gilna P."/>
            <person name="Schmutz J."/>
            <person name="Larimer F."/>
            <person name="Land M."/>
            <person name="Hauser L."/>
            <person name="Kyrpides N."/>
            <person name="Mikhailova N."/>
            <person name="Janssen P.H."/>
            <person name="Kuske C.R."/>
            <person name="Richardson P."/>
        </authorList>
    </citation>
    <scope>NUCLEOTIDE SEQUENCE</scope>
    <source>
        <strain evidence="2">Ellin6076</strain>
    </source>
</reference>
<sequence length="207" mass="21758" precursor="true">MRRLLVSAVVFGGLICWTANAQHGGGGGGGRPAGGHTGVASGGMQAGRGGNWRDNNNGRRHGAFAGFGGWNYGVAGYGGDWNYGGWGYPYTYWDDFYAGGWQYQPAPAQLPLIQPGFPAPPPIPIQPVLQVYHWPDGPAPAHFSLVAKNGQVREPVAVWVQGSQVRYTLVGGYTGAFAPTSIDCAATDRLNTASNLRLSLPGCAPSK</sequence>
<dbReference type="EMBL" id="CP000473">
    <property type="protein sequence ID" value="ABJ84374.1"/>
    <property type="molecule type" value="Genomic_DNA"/>
</dbReference>
<evidence type="ECO:0000256" key="1">
    <source>
        <dbReference type="SAM" id="SignalP"/>
    </source>
</evidence>
<evidence type="ECO:0000313" key="2">
    <source>
        <dbReference type="EMBL" id="ABJ84374.1"/>
    </source>
</evidence>
<protein>
    <submittedName>
        <fullName evidence="2">Uncharacterized protein</fullName>
    </submittedName>
</protein>
<dbReference type="InParanoid" id="Q021L3"/>
<dbReference type="AlphaFoldDB" id="Q021L3"/>
<feature type="signal peptide" evidence="1">
    <location>
        <begin position="1"/>
        <end position="21"/>
    </location>
</feature>
<proteinExistence type="predicted"/>
<keyword evidence="1" id="KW-0732">Signal</keyword>
<accession>Q021L3</accession>